<keyword evidence="1" id="KW-0472">Membrane</keyword>
<dbReference type="PANTHER" id="PTHR38434:SF1">
    <property type="entry name" value="BLL2549 PROTEIN"/>
    <property type="match status" value="1"/>
</dbReference>
<feature type="transmembrane region" description="Helical" evidence="1">
    <location>
        <begin position="796"/>
        <end position="814"/>
    </location>
</feature>
<feature type="transmembrane region" description="Helical" evidence="1">
    <location>
        <begin position="288"/>
        <end position="307"/>
    </location>
</feature>
<dbReference type="InterPro" id="IPR019286">
    <property type="entry name" value="DUF2339_TM"/>
</dbReference>
<feature type="transmembrane region" description="Helical" evidence="1">
    <location>
        <begin position="6"/>
        <end position="38"/>
    </location>
</feature>
<keyword evidence="1" id="KW-1133">Transmembrane helix</keyword>
<feature type="transmembrane region" description="Helical" evidence="1">
    <location>
        <begin position="181"/>
        <end position="200"/>
    </location>
</feature>
<feature type="transmembrane region" description="Helical" evidence="1">
    <location>
        <begin position="418"/>
        <end position="438"/>
    </location>
</feature>
<reference evidence="3" key="1">
    <citation type="submission" date="2016-10" db="EMBL/GenBank/DDBJ databases">
        <authorList>
            <person name="Varghese N."/>
            <person name="Submissions S."/>
        </authorList>
    </citation>
    <scope>NUCLEOTIDE SEQUENCE [LARGE SCALE GENOMIC DNA]</scope>
    <source>
        <strain evidence="3">DSM 6150</strain>
    </source>
</reference>
<accession>A0A1I4WKD0</accession>
<feature type="transmembrane region" description="Helical" evidence="1">
    <location>
        <begin position="262"/>
        <end position="281"/>
    </location>
</feature>
<feature type="transmembrane region" description="Helical" evidence="1">
    <location>
        <begin position="526"/>
        <end position="543"/>
    </location>
</feature>
<dbReference type="Pfam" id="PF10101">
    <property type="entry name" value="DUF2339"/>
    <property type="match status" value="2"/>
</dbReference>
<feature type="transmembrane region" description="Helical" evidence="1">
    <location>
        <begin position="880"/>
        <end position="901"/>
    </location>
</feature>
<evidence type="ECO:0000313" key="3">
    <source>
        <dbReference type="Proteomes" id="UP000242869"/>
    </source>
</evidence>
<organism evidence="2 3">
    <name type="scientific">Formivibrio citricus</name>
    <dbReference type="NCBI Taxonomy" id="83765"/>
    <lineage>
        <taxon>Bacteria</taxon>
        <taxon>Pseudomonadati</taxon>
        <taxon>Pseudomonadota</taxon>
        <taxon>Betaproteobacteria</taxon>
        <taxon>Neisseriales</taxon>
        <taxon>Chitinibacteraceae</taxon>
        <taxon>Formivibrio</taxon>
    </lineage>
</organism>
<feature type="transmembrane region" description="Helical" evidence="1">
    <location>
        <begin position="1123"/>
        <end position="1141"/>
    </location>
</feature>
<feature type="transmembrane region" description="Helical" evidence="1">
    <location>
        <begin position="236"/>
        <end position="256"/>
    </location>
</feature>
<feature type="transmembrane region" description="Helical" evidence="1">
    <location>
        <begin position="1084"/>
        <end position="1102"/>
    </location>
</feature>
<feature type="transmembrane region" description="Helical" evidence="1">
    <location>
        <begin position="852"/>
        <end position="873"/>
    </location>
</feature>
<feature type="transmembrane region" description="Helical" evidence="1">
    <location>
        <begin position="708"/>
        <end position="729"/>
    </location>
</feature>
<protein>
    <submittedName>
        <fullName evidence="2">Uncharacterized membrane protein</fullName>
    </submittedName>
</protein>
<dbReference type="STRING" id="83765.SAMN05660284_00657"/>
<dbReference type="AlphaFoldDB" id="A0A1I4WKD0"/>
<feature type="transmembrane region" description="Helical" evidence="1">
    <location>
        <begin position="943"/>
        <end position="964"/>
    </location>
</feature>
<keyword evidence="1" id="KW-0812">Transmembrane</keyword>
<feature type="transmembrane region" description="Helical" evidence="1">
    <location>
        <begin position="757"/>
        <end position="776"/>
    </location>
</feature>
<dbReference type="EMBL" id="FOVE01000003">
    <property type="protein sequence ID" value="SFN13915.1"/>
    <property type="molecule type" value="Genomic_DNA"/>
</dbReference>
<feature type="transmembrane region" description="Helical" evidence="1">
    <location>
        <begin position="913"/>
        <end position="931"/>
    </location>
</feature>
<feature type="transmembrane region" description="Helical" evidence="1">
    <location>
        <begin position="497"/>
        <end position="514"/>
    </location>
</feature>
<dbReference type="Proteomes" id="UP000242869">
    <property type="component" value="Unassembled WGS sequence"/>
</dbReference>
<feature type="transmembrane region" description="Helical" evidence="1">
    <location>
        <begin position="212"/>
        <end position="229"/>
    </location>
</feature>
<feature type="transmembrane region" description="Helical" evidence="1">
    <location>
        <begin position="1177"/>
        <end position="1195"/>
    </location>
</feature>
<evidence type="ECO:0000313" key="2">
    <source>
        <dbReference type="EMBL" id="SFN13915.1"/>
    </source>
</evidence>
<name>A0A1I4WKD0_9NEIS</name>
<feature type="transmembrane region" description="Helical" evidence="1">
    <location>
        <begin position="1147"/>
        <end position="1165"/>
    </location>
</feature>
<feature type="transmembrane region" description="Helical" evidence="1">
    <location>
        <begin position="313"/>
        <end position="331"/>
    </location>
</feature>
<feature type="transmembrane region" description="Helical" evidence="1">
    <location>
        <begin position="675"/>
        <end position="696"/>
    </location>
</feature>
<feature type="transmembrane region" description="Helical" evidence="1">
    <location>
        <begin position="610"/>
        <end position="629"/>
    </location>
</feature>
<gene>
    <name evidence="2" type="ORF">SAMN05660284_00657</name>
</gene>
<feature type="transmembrane region" description="Helical" evidence="1">
    <location>
        <begin position="555"/>
        <end position="575"/>
    </location>
</feature>
<feature type="transmembrane region" description="Helical" evidence="1">
    <location>
        <begin position="338"/>
        <end position="355"/>
    </location>
</feature>
<feature type="transmembrane region" description="Helical" evidence="1">
    <location>
        <begin position="444"/>
        <end position="465"/>
    </location>
</feature>
<sequence length="1205" mass="129428">MAIVGLLLGMLLGAMLGSLFDSTVAGMLVGGLLGVLLLRGNGGKTAEQALQETGQLRALLAEQQKCFDLELAQLRARIAALEGSGIEAAPPTEAAQSPATAEAETVQEISFEVEDVVTAQPELPSAAKPEPVLPSAPPVCEPKPAEPVLSQTAPVTIEATPNFIEHAFTAAKDWLFGGNTLVRVGVLLVFLGLAFLLRYASERFVIPVELRYIGVVATALVGLGLGWRLRESRRAYALLLQGASVGVMYLTIFAAMRLHHILPLHAGFALLVLVAVSSAVLAVAQDALALAVAGSLGGFAAPILASTGGGNHVALFSYFALLNAGILGMAWFKAWRPLNLVGFFSTFLIGLAWGLRSYVPVHYASTQFFVILFFLMFVGIGLLFARRVLLDDPAAPERIGSGEWWRWVRQHGGDWRRYVDGTLLFGAPLAGFSLQYALVRESEYGAAFSALALGVFYMLLARLLYSRTQAALRLLVEVFLALGVVFASLAIPLALDAQWTAAAWAVEAAGIYWVGHRQGRALGRGFALLLQTGALFAWLSRVYPGTESLLSGPVLGALLLGLAFLCNALSLRMALQDEERAACWDKDLLPVFNTLGLWFLYLIAPLTLKAQGTAVAWALAGLVTVYLGLRLQARAWIGNALAVQALAGLVFLTDIRHGAGGLGVLVFGGSGWRGIAVASLVGGTVLYSAFLAIRAARANGDERFERRMGWLTLFGLVFLVLAVLFILPWASATGVWAGCGFFLLVLALWLALKPVFWFALALQLVAGAAYVLTGFPRLLASPLADRLLPAFAHSGFWTPAVIALAAFCVAWRLVASDRPEAGEPLGNRIALPALVWSTLWWAFAWWAELSRLLPAVQAGHVFLGVMAVTVLVWSRLAAHLAWGALVGMGGALLPLAALVALTDFARDWHPFGQWGWLGFGLVLAAHLALLARAGLLRESAERALHLAGCWTGLLVLSLELRHVFLLLSQPGSAWRWLGWVLPLALWLLWSGWRSAPRYGPTDAHPTLYRYTATLPVFLLLMAWAGFSALKSAGNPAPLPFIPLVNPLEIAQVLVLYAGWHWLAELETEAEDPPQFAGAASALRWLLYVVAFAAYTMLVLRAVHQLGGVAWRTEALLRSMTAQASLSLAWSVLALGLMIAGHRLGRRWVWITGAALVAVVVAKLFLVELSQRGGVERIVSFLGVGVLLLVVGYFAPLPPAADKEKT</sequence>
<feature type="transmembrane region" description="Helical" evidence="1">
    <location>
        <begin position="636"/>
        <end position="655"/>
    </location>
</feature>
<feature type="transmembrane region" description="Helical" evidence="1">
    <location>
        <begin position="367"/>
        <end position="385"/>
    </location>
</feature>
<feature type="transmembrane region" description="Helical" evidence="1">
    <location>
        <begin position="472"/>
        <end position="491"/>
    </location>
</feature>
<feature type="transmembrane region" description="Helical" evidence="1">
    <location>
        <begin position="735"/>
        <end position="752"/>
    </location>
</feature>
<feature type="transmembrane region" description="Helical" evidence="1">
    <location>
        <begin position="1007"/>
        <end position="1029"/>
    </location>
</feature>
<evidence type="ECO:0000256" key="1">
    <source>
        <dbReference type="SAM" id="Phobius"/>
    </source>
</evidence>
<dbReference type="RefSeq" id="WP_218142616.1">
    <property type="nucleotide sequence ID" value="NZ_FOVE01000003.1"/>
</dbReference>
<keyword evidence="3" id="KW-1185">Reference proteome</keyword>
<proteinExistence type="predicted"/>
<feature type="transmembrane region" description="Helical" evidence="1">
    <location>
        <begin position="976"/>
        <end position="995"/>
    </location>
</feature>
<dbReference type="PANTHER" id="PTHR38434">
    <property type="entry name" value="BLL2549 PROTEIN"/>
    <property type="match status" value="1"/>
</dbReference>
<feature type="transmembrane region" description="Helical" evidence="1">
    <location>
        <begin position="587"/>
        <end position="604"/>
    </location>
</feature>
<feature type="transmembrane region" description="Helical" evidence="1">
    <location>
        <begin position="826"/>
        <end position="846"/>
    </location>
</feature>